<comment type="catalytic activity">
    <reaction evidence="1">
        <text>ATP + protein L-histidine = ADP + protein N-phospho-L-histidine.</text>
        <dbReference type="EC" id="2.7.13.3"/>
    </reaction>
</comment>
<evidence type="ECO:0000259" key="6">
    <source>
        <dbReference type="PROSITE" id="PS50110"/>
    </source>
</evidence>
<dbReference type="Gene3D" id="3.30.450.20">
    <property type="entry name" value="PAS domain"/>
    <property type="match status" value="3"/>
</dbReference>
<dbReference type="InterPro" id="IPR011006">
    <property type="entry name" value="CheY-like_superfamily"/>
</dbReference>
<evidence type="ECO:0000256" key="1">
    <source>
        <dbReference type="ARBA" id="ARBA00000085"/>
    </source>
</evidence>
<dbReference type="CDD" id="cd00130">
    <property type="entry name" value="PAS"/>
    <property type="match status" value="2"/>
</dbReference>
<dbReference type="EC" id="2.7.13.3" evidence="2"/>
<evidence type="ECO:0000256" key="2">
    <source>
        <dbReference type="ARBA" id="ARBA00012438"/>
    </source>
</evidence>
<organism evidence="9">
    <name type="scientific">Eiseniibacteriota bacterium</name>
    <dbReference type="NCBI Taxonomy" id="2212470"/>
    <lineage>
        <taxon>Bacteria</taxon>
        <taxon>Candidatus Eiseniibacteriota</taxon>
    </lineage>
</organism>
<dbReference type="PANTHER" id="PTHR43065:SF42">
    <property type="entry name" value="TWO-COMPONENT SENSOR PPRA"/>
    <property type="match status" value="1"/>
</dbReference>
<dbReference type="SUPFAM" id="SSF55785">
    <property type="entry name" value="PYP-like sensor domain (PAS domain)"/>
    <property type="match status" value="3"/>
</dbReference>
<evidence type="ECO:0000259" key="5">
    <source>
        <dbReference type="PROSITE" id="PS50109"/>
    </source>
</evidence>
<dbReference type="SMART" id="SM00388">
    <property type="entry name" value="HisKA"/>
    <property type="match status" value="1"/>
</dbReference>
<feature type="domain" description="PAS" evidence="7">
    <location>
        <begin position="307"/>
        <end position="362"/>
    </location>
</feature>
<dbReference type="PRINTS" id="PR00344">
    <property type="entry name" value="BCTRLSENSOR"/>
</dbReference>
<evidence type="ECO:0000259" key="8">
    <source>
        <dbReference type="PROSITE" id="PS50113"/>
    </source>
</evidence>
<dbReference type="Gene3D" id="3.40.50.2300">
    <property type="match status" value="1"/>
</dbReference>
<dbReference type="InterPro" id="IPR004358">
    <property type="entry name" value="Sig_transdc_His_kin-like_C"/>
</dbReference>
<dbReference type="InterPro" id="IPR000014">
    <property type="entry name" value="PAS"/>
</dbReference>
<dbReference type="Gene3D" id="3.30.565.10">
    <property type="entry name" value="Histidine kinase-like ATPase, C-terminal domain"/>
    <property type="match status" value="1"/>
</dbReference>
<dbReference type="PROSITE" id="PS50112">
    <property type="entry name" value="PAS"/>
    <property type="match status" value="2"/>
</dbReference>
<evidence type="ECO:0000256" key="3">
    <source>
        <dbReference type="ARBA" id="ARBA00022553"/>
    </source>
</evidence>
<dbReference type="InterPro" id="IPR000700">
    <property type="entry name" value="PAS-assoc_C"/>
</dbReference>
<dbReference type="SUPFAM" id="SSF47384">
    <property type="entry name" value="Homodimeric domain of signal transducing histidine kinase"/>
    <property type="match status" value="1"/>
</dbReference>
<dbReference type="Pfam" id="PF02518">
    <property type="entry name" value="HATPase_c"/>
    <property type="match status" value="1"/>
</dbReference>
<dbReference type="InterPro" id="IPR005467">
    <property type="entry name" value="His_kinase_dom"/>
</dbReference>
<evidence type="ECO:0000313" key="9">
    <source>
        <dbReference type="EMBL" id="HGZ43828.1"/>
    </source>
</evidence>
<evidence type="ECO:0000256" key="4">
    <source>
        <dbReference type="PROSITE-ProRule" id="PRU00169"/>
    </source>
</evidence>
<dbReference type="Gene3D" id="1.10.287.130">
    <property type="match status" value="1"/>
</dbReference>
<dbReference type="InterPro" id="IPR003661">
    <property type="entry name" value="HisK_dim/P_dom"/>
</dbReference>
<feature type="domain" description="Histidine kinase" evidence="5">
    <location>
        <begin position="562"/>
        <end position="785"/>
    </location>
</feature>
<feature type="modified residue" description="4-aspartylphosphate" evidence="4">
    <location>
        <position position="866"/>
    </location>
</feature>
<dbReference type="InterPro" id="IPR036890">
    <property type="entry name" value="HATPase_C_sf"/>
</dbReference>
<keyword evidence="3 4" id="KW-0597">Phosphoprotein</keyword>
<dbReference type="InterPro" id="IPR013656">
    <property type="entry name" value="PAS_4"/>
</dbReference>
<evidence type="ECO:0000259" key="7">
    <source>
        <dbReference type="PROSITE" id="PS50112"/>
    </source>
</evidence>
<dbReference type="GO" id="GO:0000155">
    <property type="term" value="F:phosphorelay sensor kinase activity"/>
    <property type="evidence" value="ECO:0007669"/>
    <property type="project" value="InterPro"/>
</dbReference>
<dbReference type="PANTHER" id="PTHR43065">
    <property type="entry name" value="SENSOR HISTIDINE KINASE"/>
    <property type="match status" value="1"/>
</dbReference>
<dbReference type="CDD" id="cd00082">
    <property type="entry name" value="HisKA"/>
    <property type="match status" value="1"/>
</dbReference>
<dbReference type="SMART" id="SM00387">
    <property type="entry name" value="HATPase_c"/>
    <property type="match status" value="1"/>
</dbReference>
<dbReference type="Pfam" id="PF00512">
    <property type="entry name" value="HisKA"/>
    <property type="match status" value="1"/>
</dbReference>
<dbReference type="EMBL" id="DSQF01000022">
    <property type="protein sequence ID" value="HGZ43828.1"/>
    <property type="molecule type" value="Genomic_DNA"/>
</dbReference>
<dbReference type="NCBIfam" id="TIGR00229">
    <property type="entry name" value="sensory_box"/>
    <property type="match status" value="2"/>
</dbReference>
<dbReference type="InterPro" id="IPR001789">
    <property type="entry name" value="Sig_transdc_resp-reg_receiver"/>
</dbReference>
<dbReference type="SMART" id="SM00448">
    <property type="entry name" value="REC"/>
    <property type="match status" value="1"/>
</dbReference>
<proteinExistence type="predicted"/>
<reference evidence="9" key="1">
    <citation type="journal article" date="2020" name="mSystems">
        <title>Genome- and Community-Level Interaction Insights into Carbon Utilization and Element Cycling Functions of Hydrothermarchaeota in Hydrothermal Sediment.</title>
        <authorList>
            <person name="Zhou Z."/>
            <person name="Liu Y."/>
            <person name="Xu W."/>
            <person name="Pan J."/>
            <person name="Luo Z.H."/>
            <person name="Li M."/>
        </authorList>
    </citation>
    <scope>NUCLEOTIDE SEQUENCE [LARGE SCALE GENOMIC DNA]</scope>
    <source>
        <strain evidence="9">SpSt-381</strain>
    </source>
</reference>
<protein>
    <recommendedName>
        <fullName evidence="2">histidine kinase</fullName>
        <ecNumber evidence="2">2.7.13.3</ecNumber>
    </recommendedName>
</protein>
<dbReference type="SUPFAM" id="SSF52172">
    <property type="entry name" value="CheY-like"/>
    <property type="match status" value="1"/>
</dbReference>
<dbReference type="InterPro" id="IPR035965">
    <property type="entry name" value="PAS-like_dom_sf"/>
</dbReference>
<dbReference type="Pfam" id="PF00072">
    <property type="entry name" value="Response_reg"/>
    <property type="match status" value="1"/>
</dbReference>
<dbReference type="PROSITE" id="PS50113">
    <property type="entry name" value="PAC"/>
    <property type="match status" value="1"/>
</dbReference>
<sequence length="942" mass="99551">MHDAVLPDGPRGRGLDPAAVLEHVLAPDSMDLVLERAAAALGEACGAAWCAVVALDGEHPTDEAYWPGAPGGDADRRAAARRAARALAAGGAGDTAGAAREAASGPAHEAWPLVLAGQLVGAALLAGARPGAAREPVAAALRVALGARLAHHRERASARDRLAQYERWFRVLDDQVRALDVERQKAAALVQHAEDAVALLDADGRILSVKPALAAEPPAGGGTRGWAGLGCDVLCRTLGDGAACDTCAVRLAGARGEPVERVLRRVDESGARERTLHAFPLRGPEGRTRQLLAVLRDRTDVHQLRRAEARYRLLFERNPRAIVMVDPASRRVLLANPAACHVTGRTADELARLRLEDLHPRDEWARLQSRYAAGFAGRTLPAFECRLAGRGGGDRLALASGTHVELDGQEAVMLEFQDVTESRRVEEALRDAEERLRVVLANAPLVLFALDADGVFTLSEGRGLAALGLRPGEVVGRTVWDVYAELPQVLDSARRVLAGEEVTALIEVGPLAFETRYSPLRDAVGGVTGAIGVAVDVTDRRRLEAELRQAQKMEAIGRLAGGVAHDFNNLLAAILGHAEIAMGRVEPGHPLRRNLEEIQRAGARGAHLTRQLLTYGRKGAVAPRVLDVNAVVADLQGLIQRLAGEDLEVVVRPAPIPALVRADRGELEQTVMNLAVNARDAMPGVGRLEISIEHATLTPAETGAASDGGVAPGAYVLLSVSDDGCGMDDQTLARAFEPYFTTKATGTGLGLSTVHAVARRNGGHVTVTSAPGLGTTFRVFLPRVEGDEARAAAAGAADTGAAAPEAVAARPGHETVLLVEDDEAVRALARDVLRSRGYTVLEATNGVDALWIARRHEGPLHLAVTDVVMPHMGGGALAEQLAVLRPGLRVLYMSGYPDEHEVRGGPLASGAPFLAKPFSVSEFLRRVRETLDAPLPEGRVAA</sequence>
<dbReference type="InterPro" id="IPR036097">
    <property type="entry name" value="HisK_dim/P_sf"/>
</dbReference>
<dbReference type="Pfam" id="PF13188">
    <property type="entry name" value="PAS_8"/>
    <property type="match status" value="1"/>
</dbReference>
<feature type="domain" description="PAC" evidence="8">
    <location>
        <begin position="490"/>
        <end position="549"/>
    </location>
</feature>
<feature type="domain" description="PAS" evidence="7">
    <location>
        <begin position="432"/>
        <end position="483"/>
    </location>
</feature>
<dbReference type="PROSITE" id="PS50109">
    <property type="entry name" value="HIS_KIN"/>
    <property type="match status" value="1"/>
</dbReference>
<gene>
    <name evidence="9" type="ORF">ENR23_10475</name>
</gene>
<dbReference type="InterPro" id="IPR003594">
    <property type="entry name" value="HATPase_dom"/>
</dbReference>
<dbReference type="PROSITE" id="PS50110">
    <property type="entry name" value="RESPONSE_REGULATORY"/>
    <property type="match status" value="1"/>
</dbReference>
<accession>A0A832I3J7</accession>
<name>A0A832I3J7_UNCEI</name>
<feature type="domain" description="Response regulatory" evidence="6">
    <location>
        <begin position="815"/>
        <end position="931"/>
    </location>
</feature>
<comment type="caution">
    <text evidence="9">The sequence shown here is derived from an EMBL/GenBank/DDBJ whole genome shotgun (WGS) entry which is preliminary data.</text>
</comment>
<dbReference type="SMART" id="SM00091">
    <property type="entry name" value="PAS"/>
    <property type="match status" value="2"/>
</dbReference>
<dbReference type="Pfam" id="PF08448">
    <property type="entry name" value="PAS_4"/>
    <property type="match status" value="1"/>
</dbReference>
<dbReference type="SUPFAM" id="SSF55874">
    <property type="entry name" value="ATPase domain of HSP90 chaperone/DNA topoisomerase II/histidine kinase"/>
    <property type="match status" value="1"/>
</dbReference>
<dbReference type="AlphaFoldDB" id="A0A832I3J7"/>